<evidence type="ECO:0000256" key="1">
    <source>
        <dbReference type="SAM" id="MobiDB-lite"/>
    </source>
</evidence>
<keyword evidence="2" id="KW-1133">Transmembrane helix</keyword>
<dbReference type="Proteomes" id="UP001174936">
    <property type="component" value="Unassembled WGS sequence"/>
</dbReference>
<keyword evidence="2" id="KW-0472">Membrane</keyword>
<evidence type="ECO:0000256" key="3">
    <source>
        <dbReference type="SAM" id="SignalP"/>
    </source>
</evidence>
<organism evidence="4 5">
    <name type="scientific">Cercophora newfieldiana</name>
    <dbReference type="NCBI Taxonomy" id="92897"/>
    <lineage>
        <taxon>Eukaryota</taxon>
        <taxon>Fungi</taxon>
        <taxon>Dikarya</taxon>
        <taxon>Ascomycota</taxon>
        <taxon>Pezizomycotina</taxon>
        <taxon>Sordariomycetes</taxon>
        <taxon>Sordariomycetidae</taxon>
        <taxon>Sordariales</taxon>
        <taxon>Lasiosphaeriaceae</taxon>
        <taxon>Cercophora</taxon>
    </lineage>
</organism>
<evidence type="ECO:0000313" key="5">
    <source>
        <dbReference type="Proteomes" id="UP001174936"/>
    </source>
</evidence>
<feature type="signal peptide" evidence="3">
    <location>
        <begin position="1"/>
        <end position="19"/>
    </location>
</feature>
<proteinExistence type="predicted"/>
<feature type="region of interest" description="Disordered" evidence="1">
    <location>
        <begin position="148"/>
        <end position="169"/>
    </location>
</feature>
<protein>
    <submittedName>
        <fullName evidence="4">Uncharacterized protein</fullName>
    </submittedName>
</protein>
<evidence type="ECO:0000256" key="2">
    <source>
        <dbReference type="SAM" id="Phobius"/>
    </source>
</evidence>
<keyword evidence="3" id="KW-0732">Signal</keyword>
<comment type="caution">
    <text evidence="4">The sequence shown here is derived from an EMBL/GenBank/DDBJ whole genome shotgun (WGS) entry which is preliminary data.</text>
</comment>
<accession>A0AA40CTN1</accession>
<name>A0AA40CTN1_9PEZI</name>
<feature type="chain" id="PRO_5041292851" evidence="3">
    <location>
        <begin position="20"/>
        <end position="200"/>
    </location>
</feature>
<reference evidence="4" key="1">
    <citation type="submission" date="2023-06" db="EMBL/GenBank/DDBJ databases">
        <title>Genome-scale phylogeny and comparative genomics of the fungal order Sordariales.</title>
        <authorList>
            <consortium name="Lawrence Berkeley National Laboratory"/>
            <person name="Hensen N."/>
            <person name="Bonometti L."/>
            <person name="Westerberg I."/>
            <person name="Brannstrom I.O."/>
            <person name="Guillou S."/>
            <person name="Cros-Aarteil S."/>
            <person name="Calhoun S."/>
            <person name="Haridas S."/>
            <person name="Kuo A."/>
            <person name="Mondo S."/>
            <person name="Pangilinan J."/>
            <person name="Riley R."/>
            <person name="Labutti K."/>
            <person name="Andreopoulos B."/>
            <person name="Lipzen A."/>
            <person name="Chen C."/>
            <person name="Yanf M."/>
            <person name="Daum C."/>
            <person name="Ng V."/>
            <person name="Clum A."/>
            <person name="Steindorff A."/>
            <person name="Ohm R."/>
            <person name="Martin F."/>
            <person name="Silar P."/>
            <person name="Natvig D."/>
            <person name="Lalanne C."/>
            <person name="Gautier V."/>
            <person name="Ament-Velasquez S.L."/>
            <person name="Kruys A."/>
            <person name="Hutchinson M.I."/>
            <person name="Powell A.J."/>
            <person name="Barry K."/>
            <person name="Miller A.N."/>
            <person name="Grigoriev I.V."/>
            <person name="Debuchy R."/>
            <person name="Gladieux P."/>
            <person name="Thoren M.H."/>
            <person name="Johannesson H."/>
        </authorList>
    </citation>
    <scope>NUCLEOTIDE SEQUENCE</scope>
    <source>
        <strain evidence="4">SMH2532-1</strain>
    </source>
</reference>
<keyword evidence="2" id="KW-0812">Transmembrane</keyword>
<gene>
    <name evidence="4" type="ORF">B0T16DRAFT_408543</name>
</gene>
<keyword evidence="5" id="KW-1185">Reference proteome</keyword>
<evidence type="ECO:0000313" key="4">
    <source>
        <dbReference type="EMBL" id="KAK0648634.1"/>
    </source>
</evidence>
<dbReference type="AlphaFoldDB" id="A0AA40CTN1"/>
<dbReference type="EMBL" id="JAULSV010000003">
    <property type="protein sequence ID" value="KAK0648634.1"/>
    <property type="molecule type" value="Genomic_DNA"/>
</dbReference>
<sequence length="200" mass="19232">MHLISIVVAALLTAPLSIAETIAPSPAVQCAQATATSKVTCPMGSGCCVEGRECCGGGCCPIGAICINKGRGDEACCPLDDATTCGIKLPTLTRACDASDLATTSVTCTAAETSWPCPPGNSCGVRFGACFAIANTCTGSAGGVTPTAPPSGGNPTASGGGGAATTVSQSSSKEVLRGSGAWAAVALGAAVMVAVGGFVL</sequence>
<feature type="transmembrane region" description="Helical" evidence="2">
    <location>
        <begin position="180"/>
        <end position="199"/>
    </location>
</feature>